<comment type="caution">
    <text evidence="1">The sequence shown here is derived from an EMBL/GenBank/DDBJ whole genome shotgun (WGS) entry which is preliminary data.</text>
</comment>
<proteinExistence type="predicted"/>
<dbReference type="EMBL" id="JABSTU010000005">
    <property type="protein sequence ID" value="KAH8031259.1"/>
    <property type="molecule type" value="Genomic_DNA"/>
</dbReference>
<sequence>MFPFSTSFRVGDDHYFNVSHPQRETNRSSRLASRTHADEDVVRCLRASQGTALPRRNQRVYGGLAYDLFALAFLEVVPRTFQQEIDSFDEQGYFDGPSSHRARRNGTAACPFCAVSRRGPAAVFAAPCLRRRRLRTLRREKPANFVSTSLATARAA</sequence>
<accession>A0A9J6E9Q9</accession>
<gene>
    <name evidence="1" type="ORF">HPB51_014471</name>
</gene>
<protein>
    <submittedName>
        <fullName evidence="1">Uncharacterized protein</fullName>
    </submittedName>
</protein>
<reference evidence="1" key="1">
    <citation type="journal article" date="2020" name="Cell">
        <title>Large-Scale Comparative Analyses of Tick Genomes Elucidate Their Genetic Diversity and Vector Capacities.</title>
        <authorList>
            <consortium name="Tick Genome and Microbiome Consortium (TIGMIC)"/>
            <person name="Jia N."/>
            <person name="Wang J."/>
            <person name="Shi W."/>
            <person name="Du L."/>
            <person name="Sun Y."/>
            <person name="Zhan W."/>
            <person name="Jiang J.F."/>
            <person name="Wang Q."/>
            <person name="Zhang B."/>
            <person name="Ji P."/>
            <person name="Bell-Sakyi L."/>
            <person name="Cui X.M."/>
            <person name="Yuan T.T."/>
            <person name="Jiang B.G."/>
            <person name="Yang W.F."/>
            <person name="Lam T.T."/>
            <person name="Chang Q.C."/>
            <person name="Ding S.J."/>
            <person name="Wang X.J."/>
            <person name="Zhu J.G."/>
            <person name="Ruan X.D."/>
            <person name="Zhao L."/>
            <person name="Wei J.T."/>
            <person name="Ye R.Z."/>
            <person name="Que T.C."/>
            <person name="Du C.H."/>
            <person name="Zhou Y.H."/>
            <person name="Cheng J.X."/>
            <person name="Dai P.F."/>
            <person name="Guo W.B."/>
            <person name="Han X.H."/>
            <person name="Huang E.J."/>
            <person name="Li L.F."/>
            <person name="Wei W."/>
            <person name="Gao Y.C."/>
            <person name="Liu J.Z."/>
            <person name="Shao H.Z."/>
            <person name="Wang X."/>
            <person name="Wang C.C."/>
            <person name="Yang T.C."/>
            <person name="Huo Q.B."/>
            <person name="Li W."/>
            <person name="Chen H.Y."/>
            <person name="Chen S.E."/>
            <person name="Zhou L.G."/>
            <person name="Ni X.B."/>
            <person name="Tian J.H."/>
            <person name="Sheng Y."/>
            <person name="Liu T."/>
            <person name="Pan Y.S."/>
            <person name="Xia L.Y."/>
            <person name="Li J."/>
            <person name="Zhao F."/>
            <person name="Cao W.C."/>
        </authorList>
    </citation>
    <scope>NUCLEOTIDE SEQUENCE</scope>
    <source>
        <strain evidence="1">Rmic-2018</strain>
    </source>
</reference>
<dbReference type="Proteomes" id="UP000821866">
    <property type="component" value="Chromosome 3"/>
</dbReference>
<evidence type="ECO:0000313" key="2">
    <source>
        <dbReference type="Proteomes" id="UP000821866"/>
    </source>
</evidence>
<reference evidence="1" key="2">
    <citation type="submission" date="2021-09" db="EMBL/GenBank/DDBJ databases">
        <authorList>
            <person name="Jia N."/>
            <person name="Wang J."/>
            <person name="Shi W."/>
            <person name="Du L."/>
            <person name="Sun Y."/>
            <person name="Zhan W."/>
            <person name="Jiang J."/>
            <person name="Wang Q."/>
            <person name="Zhang B."/>
            <person name="Ji P."/>
            <person name="Sakyi L.B."/>
            <person name="Cui X."/>
            <person name="Yuan T."/>
            <person name="Jiang B."/>
            <person name="Yang W."/>
            <person name="Lam T.T.-Y."/>
            <person name="Chang Q."/>
            <person name="Ding S."/>
            <person name="Wang X."/>
            <person name="Zhu J."/>
            <person name="Ruan X."/>
            <person name="Zhao L."/>
            <person name="Wei J."/>
            <person name="Que T."/>
            <person name="Du C."/>
            <person name="Cheng J."/>
            <person name="Dai P."/>
            <person name="Han X."/>
            <person name="Huang E."/>
            <person name="Gao Y."/>
            <person name="Liu J."/>
            <person name="Shao H."/>
            <person name="Ye R."/>
            <person name="Li L."/>
            <person name="Wei W."/>
            <person name="Wang X."/>
            <person name="Wang C."/>
            <person name="Huo Q."/>
            <person name="Li W."/>
            <person name="Guo W."/>
            <person name="Chen H."/>
            <person name="Chen S."/>
            <person name="Zhou L."/>
            <person name="Zhou L."/>
            <person name="Ni X."/>
            <person name="Tian J."/>
            <person name="Zhou Y."/>
            <person name="Sheng Y."/>
            <person name="Liu T."/>
            <person name="Pan Y."/>
            <person name="Xia L."/>
            <person name="Li J."/>
            <person name="Zhao F."/>
            <person name="Cao W."/>
        </authorList>
    </citation>
    <scope>NUCLEOTIDE SEQUENCE</scope>
    <source>
        <strain evidence="1">Rmic-2018</strain>
        <tissue evidence="1">Larvae</tissue>
    </source>
</reference>
<evidence type="ECO:0000313" key="1">
    <source>
        <dbReference type="EMBL" id="KAH8031259.1"/>
    </source>
</evidence>
<name>A0A9J6E9Q9_RHIMP</name>
<keyword evidence="2" id="KW-1185">Reference proteome</keyword>
<organism evidence="1 2">
    <name type="scientific">Rhipicephalus microplus</name>
    <name type="common">Cattle tick</name>
    <name type="synonym">Boophilus microplus</name>
    <dbReference type="NCBI Taxonomy" id="6941"/>
    <lineage>
        <taxon>Eukaryota</taxon>
        <taxon>Metazoa</taxon>
        <taxon>Ecdysozoa</taxon>
        <taxon>Arthropoda</taxon>
        <taxon>Chelicerata</taxon>
        <taxon>Arachnida</taxon>
        <taxon>Acari</taxon>
        <taxon>Parasitiformes</taxon>
        <taxon>Ixodida</taxon>
        <taxon>Ixodoidea</taxon>
        <taxon>Ixodidae</taxon>
        <taxon>Rhipicephalinae</taxon>
        <taxon>Rhipicephalus</taxon>
        <taxon>Boophilus</taxon>
    </lineage>
</organism>
<dbReference type="AlphaFoldDB" id="A0A9J6E9Q9"/>